<proteinExistence type="predicted"/>
<dbReference type="Proteomes" id="UP000050525">
    <property type="component" value="Unassembled WGS sequence"/>
</dbReference>
<evidence type="ECO:0000313" key="1">
    <source>
        <dbReference type="EMBL" id="KYO39433.1"/>
    </source>
</evidence>
<dbReference type="AlphaFoldDB" id="A0A151NRS1"/>
<reference evidence="1 2" key="1">
    <citation type="journal article" date="2012" name="Genome Biol.">
        <title>Sequencing three crocodilian genomes to illuminate the evolution of archosaurs and amniotes.</title>
        <authorList>
            <person name="St John J.A."/>
            <person name="Braun E.L."/>
            <person name="Isberg S.R."/>
            <person name="Miles L.G."/>
            <person name="Chong A.Y."/>
            <person name="Gongora J."/>
            <person name="Dalzell P."/>
            <person name="Moran C."/>
            <person name="Bed'hom B."/>
            <person name="Abzhanov A."/>
            <person name="Burgess S.C."/>
            <person name="Cooksey A.M."/>
            <person name="Castoe T.A."/>
            <person name="Crawford N.G."/>
            <person name="Densmore L.D."/>
            <person name="Drew J.C."/>
            <person name="Edwards S.V."/>
            <person name="Faircloth B.C."/>
            <person name="Fujita M.K."/>
            <person name="Greenwold M.J."/>
            <person name="Hoffmann F.G."/>
            <person name="Howard J.M."/>
            <person name="Iguchi T."/>
            <person name="Janes D.E."/>
            <person name="Khan S.Y."/>
            <person name="Kohno S."/>
            <person name="de Koning A.J."/>
            <person name="Lance S.L."/>
            <person name="McCarthy F.M."/>
            <person name="McCormack J.E."/>
            <person name="Merchant M.E."/>
            <person name="Peterson D.G."/>
            <person name="Pollock D.D."/>
            <person name="Pourmand N."/>
            <person name="Raney B.J."/>
            <person name="Roessler K.A."/>
            <person name="Sanford J.R."/>
            <person name="Sawyer R.H."/>
            <person name="Schmidt C.J."/>
            <person name="Triplett E.W."/>
            <person name="Tuberville T.D."/>
            <person name="Venegas-Anaya M."/>
            <person name="Howard J.T."/>
            <person name="Jarvis E.D."/>
            <person name="Guillette L.J.Jr."/>
            <person name="Glenn T.C."/>
            <person name="Green R.E."/>
            <person name="Ray D.A."/>
        </authorList>
    </citation>
    <scope>NUCLEOTIDE SEQUENCE [LARGE SCALE GENOMIC DNA]</scope>
    <source>
        <strain evidence="1">KSC_2009_1</strain>
    </source>
</reference>
<name>A0A151NRS1_ALLMI</name>
<accession>A0A151NRS1</accession>
<keyword evidence="2" id="KW-1185">Reference proteome</keyword>
<organism evidence="1 2">
    <name type="scientific">Alligator mississippiensis</name>
    <name type="common">American alligator</name>
    <dbReference type="NCBI Taxonomy" id="8496"/>
    <lineage>
        <taxon>Eukaryota</taxon>
        <taxon>Metazoa</taxon>
        <taxon>Chordata</taxon>
        <taxon>Craniata</taxon>
        <taxon>Vertebrata</taxon>
        <taxon>Euteleostomi</taxon>
        <taxon>Archelosauria</taxon>
        <taxon>Archosauria</taxon>
        <taxon>Crocodylia</taxon>
        <taxon>Alligatoridae</taxon>
        <taxon>Alligatorinae</taxon>
        <taxon>Alligator</taxon>
    </lineage>
</organism>
<evidence type="ECO:0000313" key="2">
    <source>
        <dbReference type="Proteomes" id="UP000050525"/>
    </source>
</evidence>
<protein>
    <submittedName>
        <fullName evidence="1">Uncharacterized protein</fullName>
    </submittedName>
</protein>
<dbReference type="EMBL" id="AKHW03002195">
    <property type="protein sequence ID" value="KYO39433.1"/>
    <property type="molecule type" value="Genomic_DNA"/>
</dbReference>
<comment type="caution">
    <text evidence="1">The sequence shown here is derived from an EMBL/GenBank/DDBJ whole genome shotgun (WGS) entry which is preliminary data.</text>
</comment>
<gene>
    <name evidence="1" type="ORF">Y1Q_0021084</name>
</gene>
<sequence>MIKESEGQSCRELAEYGGGYTSFWKGKSEKDKHIHSNDFAIKTKIVTQMPECLVGINKDFMTFHLQLTIKQHTTVISADVLPFDADEETEENSKLDQVQRNQPLDRRTRCYAFIMSVEEMQKYGKELILKKISQKRLGELTLLAVGAKQMKTTNLHWIYNDFSVKYSLQRFISNSLVLGSELC</sequence>